<dbReference type="EMBL" id="AWSE01000143">
    <property type="protein sequence ID" value="ERH22711.1"/>
    <property type="molecule type" value="Genomic_DNA"/>
</dbReference>
<dbReference type="HOGENOM" id="CLU_3075875_0_0_11"/>
<protein>
    <submittedName>
        <fullName evidence="1">Uncharacterized protein</fullName>
    </submittedName>
</protein>
<dbReference type="Proteomes" id="UP000016536">
    <property type="component" value="Unassembled WGS sequence"/>
</dbReference>
<dbReference type="AlphaFoldDB" id="U1QKM4"/>
<name>U1QKM4_9ACTO</name>
<comment type="caution">
    <text evidence="1">The sequence shown here is derived from an EMBL/GenBank/DDBJ whole genome shotgun (WGS) entry which is preliminary data.</text>
</comment>
<evidence type="ECO:0000313" key="2">
    <source>
        <dbReference type="Proteomes" id="UP000016536"/>
    </source>
</evidence>
<accession>U1QKM4</accession>
<organism evidence="1 2">
    <name type="scientific">Actinomyces johnsonii F0542</name>
    <dbReference type="NCBI Taxonomy" id="1321818"/>
    <lineage>
        <taxon>Bacteria</taxon>
        <taxon>Bacillati</taxon>
        <taxon>Actinomycetota</taxon>
        <taxon>Actinomycetes</taxon>
        <taxon>Actinomycetales</taxon>
        <taxon>Actinomycetaceae</taxon>
        <taxon>Actinomyces</taxon>
    </lineage>
</organism>
<evidence type="ECO:0000313" key="1">
    <source>
        <dbReference type="EMBL" id="ERH22711.1"/>
    </source>
</evidence>
<gene>
    <name evidence="1" type="ORF">HMPREF1979_02288</name>
</gene>
<keyword evidence="2" id="KW-1185">Reference proteome</keyword>
<proteinExistence type="predicted"/>
<sequence>MRRGLAALDLQVDPGAVLSLNEPVVVVSLRCSINMRKTLVLMTSLRFIHRGV</sequence>
<reference evidence="1 2" key="1">
    <citation type="submission" date="2013-08" db="EMBL/GenBank/DDBJ databases">
        <authorList>
            <person name="Weinstock G."/>
            <person name="Sodergren E."/>
            <person name="Wylie T."/>
            <person name="Fulton L."/>
            <person name="Fulton R."/>
            <person name="Fronick C."/>
            <person name="O'Laughlin M."/>
            <person name="Godfrey J."/>
            <person name="Miner T."/>
            <person name="Herter B."/>
            <person name="Appelbaum E."/>
            <person name="Cordes M."/>
            <person name="Lek S."/>
            <person name="Wollam A."/>
            <person name="Pepin K.H."/>
            <person name="Palsikar V.B."/>
            <person name="Mitreva M."/>
            <person name="Wilson R.K."/>
        </authorList>
    </citation>
    <scope>NUCLEOTIDE SEQUENCE [LARGE SCALE GENOMIC DNA]</scope>
    <source>
        <strain evidence="1 2">F0542</strain>
    </source>
</reference>